<reference evidence="2 3" key="1">
    <citation type="journal article" date="2019" name="Plant Biotechnol. J.">
        <title>The red bayberry genome and genetic basis of sex determination.</title>
        <authorList>
            <person name="Jia H.M."/>
            <person name="Jia H.J."/>
            <person name="Cai Q.L."/>
            <person name="Wang Y."/>
            <person name="Zhao H.B."/>
            <person name="Yang W.F."/>
            <person name="Wang G.Y."/>
            <person name="Li Y.H."/>
            <person name="Zhan D.L."/>
            <person name="Shen Y.T."/>
            <person name="Niu Q.F."/>
            <person name="Chang L."/>
            <person name="Qiu J."/>
            <person name="Zhao L."/>
            <person name="Xie H.B."/>
            <person name="Fu W.Y."/>
            <person name="Jin J."/>
            <person name="Li X.W."/>
            <person name="Jiao Y."/>
            <person name="Zhou C.C."/>
            <person name="Tu T."/>
            <person name="Chai C.Y."/>
            <person name="Gao J.L."/>
            <person name="Fan L.J."/>
            <person name="van de Weg E."/>
            <person name="Wang J.Y."/>
            <person name="Gao Z.S."/>
        </authorList>
    </citation>
    <scope>NUCLEOTIDE SEQUENCE [LARGE SCALE GENOMIC DNA]</scope>
    <source>
        <tissue evidence="2">Leaves</tissue>
    </source>
</reference>
<sequence>MSSYSDLNNRWAKKPTPVRRSLSPDFSVDVRNGVSIVFCRSSHGVVNEAVDAFTSVDVHLDVVNVLHYFCRCEVGSLRWFKELYILFHDDAN</sequence>
<comment type="caution">
    <text evidence="2">The sequence shown here is derived from an EMBL/GenBank/DDBJ whole genome shotgun (WGS) entry which is preliminary data.</text>
</comment>
<protein>
    <submittedName>
        <fullName evidence="2">Uncharacterized protein</fullName>
    </submittedName>
</protein>
<dbReference type="EMBL" id="RXIC02000023">
    <property type="protein sequence ID" value="KAB1212712.1"/>
    <property type="molecule type" value="Genomic_DNA"/>
</dbReference>
<dbReference type="AlphaFoldDB" id="A0A6A1VIG7"/>
<evidence type="ECO:0000256" key="1">
    <source>
        <dbReference type="SAM" id="MobiDB-lite"/>
    </source>
</evidence>
<keyword evidence="3" id="KW-1185">Reference proteome</keyword>
<evidence type="ECO:0000313" key="3">
    <source>
        <dbReference type="Proteomes" id="UP000516437"/>
    </source>
</evidence>
<evidence type="ECO:0000313" key="2">
    <source>
        <dbReference type="EMBL" id="KAB1212712.1"/>
    </source>
</evidence>
<name>A0A6A1VIG7_9ROSI</name>
<dbReference type="Proteomes" id="UP000516437">
    <property type="component" value="Chromosome 5"/>
</dbReference>
<accession>A0A6A1VIG7</accession>
<organism evidence="2 3">
    <name type="scientific">Morella rubra</name>
    <name type="common">Chinese bayberry</name>
    <dbReference type="NCBI Taxonomy" id="262757"/>
    <lineage>
        <taxon>Eukaryota</taxon>
        <taxon>Viridiplantae</taxon>
        <taxon>Streptophyta</taxon>
        <taxon>Embryophyta</taxon>
        <taxon>Tracheophyta</taxon>
        <taxon>Spermatophyta</taxon>
        <taxon>Magnoliopsida</taxon>
        <taxon>eudicotyledons</taxon>
        <taxon>Gunneridae</taxon>
        <taxon>Pentapetalae</taxon>
        <taxon>rosids</taxon>
        <taxon>fabids</taxon>
        <taxon>Fagales</taxon>
        <taxon>Myricaceae</taxon>
        <taxon>Morella</taxon>
    </lineage>
</organism>
<proteinExistence type="predicted"/>
<feature type="region of interest" description="Disordered" evidence="1">
    <location>
        <begin position="1"/>
        <end position="20"/>
    </location>
</feature>
<gene>
    <name evidence="2" type="ORF">CJ030_MR5G009754</name>
</gene>